<reference evidence="1" key="1">
    <citation type="submission" date="2021-08" db="EMBL/GenBank/DDBJ databases">
        <title>The first chromosome-level gecko genome reveals the dynamic sex chromosomes of Neotropical dwarf geckos (Sphaerodactylidae: Sphaerodactylus).</title>
        <authorList>
            <person name="Pinto B.J."/>
            <person name="Keating S.E."/>
            <person name="Gamble T."/>
        </authorList>
    </citation>
    <scope>NUCLEOTIDE SEQUENCE</scope>
    <source>
        <strain evidence="1">TG3544</strain>
    </source>
</reference>
<protein>
    <submittedName>
        <fullName evidence="1">Uncharacterized protein</fullName>
    </submittedName>
</protein>
<dbReference type="EMBL" id="CM037625">
    <property type="protein sequence ID" value="KAH7997810.1"/>
    <property type="molecule type" value="Genomic_DNA"/>
</dbReference>
<gene>
    <name evidence="1" type="ORF">K3G42_008820</name>
</gene>
<evidence type="ECO:0000313" key="2">
    <source>
        <dbReference type="Proteomes" id="UP000827872"/>
    </source>
</evidence>
<comment type="caution">
    <text evidence="1">The sequence shown here is derived from an EMBL/GenBank/DDBJ whole genome shotgun (WGS) entry which is preliminary data.</text>
</comment>
<proteinExistence type="predicted"/>
<keyword evidence="2" id="KW-1185">Reference proteome</keyword>
<name>A0ACB8EYN3_9SAUR</name>
<sequence>MGGGESFGRGGAREFISASSSIILLQPKYTKIKCDAAGLRPPLFFGIPLSSEGPKPQTMAWKGTSALCPELLVVPWHKSSPHKQGRKVISALGGGRVYMCLTHLSSPAQD</sequence>
<evidence type="ECO:0000313" key="1">
    <source>
        <dbReference type="EMBL" id="KAH7997810.1"/>
    </source>
</evidence>
<accession>A0ACB8EYN3</accession>
<organism evidence="1 2">
    <name type="scientific">Sphaerodactylus townsendi</name>
    <dbReference type="NCBI Taxonomy" id="933632"/>
    <lineage>
        <taxon>Eukaryota</taxon>
        <taxon>Metazoa</taxon>
        <taxon>Chordata</taxon>
        <taxon>Craniata</taxon>
        <taxon>Vertebrata</taxon>
        <taxon>Euteleostomi</taxon>
        <taxon>Lepidosauria</taxon>
        <taxon>Squamata</taxon>
        <taxon>Bifurcata</taxon>
        <taxon>Gekkota</taxon>
        <taxon>Sphaerodactylidae</taxon>
        <taxon>Sphaerodactylus</taxon>
    </lineage>
</organism>
<dbReference type="Proteomes" id="UP000827872">
    <property type="component" value="Linkage Group LG12"/>
</dbReference>